<reference evidence="1 2" key="1">
    <citation type="submission" date="2019-01" db="EMBL/GenBank/DDBJ databases">
        <authorList>
            <person name="Brito A."/>
        </authorList>
    </citation>
    <scope>NUCLEOTIDE SEQUENCE [LARGE SCALE GENOMIC DNA]</scope>
    <source>
        <strain evidence="1">1</strain>
    </source>
</reference>
<dbReference type="RefSeq" id="WP_144871398.1">
    <property type="nucleotide sequence ID" value="NZ_LR213936.1"/>
</dbReference>
<accession>A0A563VP91</accession>
<dbReference type="EMBL" id="CAACVJ010000097">
    <property type="protein sequence ID" value="VEP13155.1"/>
    <property type="molecule type" value="Genomic_DNA"/>
</dbReference>
<dbReference type="OrthoDB" id="9861402at2"/>
<keyword evidence="2" id="KW-1185">Reference proteome</keyword>
<evidence type="ECO:0000313" key="2">
    <source>
        <dbReference type="Proteomes" id="UP000320055"/>
    </source>
</evidence>
<gene>
    <name evidence="1" type="ORF">H1P_1860013</name>
</gene>
<dbReference type="Proteomes" id="UP000320055">
    <property type="component" value="Unassembled WGS sequence"/>
</dbReference>
<protein>
    <submittedName>
        <fullName evidence="1">Uncharacterized protein</fullName>
    </submittedName>
</protein>
<proteinExistence type="predicted"/>
<organism evidence="1 2">
    <name type="scientific">Hyella patelloides LEGE 07179</name>
    <dbReference type="NCBI Taxonomy" id="945734"/>
    <lineage>
        <taxon>Bacteria</taxon>
        <taxon>Bacillati</taxon>
        <taxon>Cyanobacteriota</taxon>
        <taxon>Cyanophyceae</taxon>
        <taxon>Pleurocapsales</taxon>
        <taxon>Hyellaceae</taxon>
        <taxon>Hyella</taxon>
    </lineage>
</organism>
<evidence type="ECO:0000313" key="1">
    <source>
        <dbReference type="EMBL" id="VEP13155.1"/>
    </source>
</evidence>
<dbReference type="AlphaFoldDB" id="A0A563VP91"/>
<sequence length="115" mass="13229">MYLTIGETKLLVGQFGEQKTEKLELNFEYLFDSYGRYRRFAQVIADTEGKTLKIKIKSEFKNPSDCAKLSRLLIGVQKLITQDNLNLLSSILELKSGITPQDFIKQQADLIKHFL</sequence>
<name>A0A563VP91_9CYAN</name>